<name>A0AAV2FW56_9ROSI</name>
<feature type="region of interest" description="Disordered" evidence="1">
    <location>
        <begin position="96"/>
        <end position="121"/>
    </location>
</feature>
<feature type="region of interest" description="Disordered" evidence="1">
    <location>
        <begin position="1"/>
        <end position="41"/>
    </location>
</feature>
<protein>
    <submittedName>
        <fullName evidence="2">Uncharacterized protein</fullName>
    </submittedName>
</protein>
<proteinExistence type="predicted"/>
<sequence length="139" mass="15199">MGRPYQLSTSLHLDPSRRHHRPCFPSPALRPNQAAPQLRQSISSLRRPYRCRLQSDRLRLLGYLPAAAGGGATRCMRRDAAGRGFLRRCARRGKGGRVERSGAAAGGGATRWRRRGGEGGSAEGLSGAVECFWRGREST</sequence>
<feature type="compositionally biased region" description="Polar residues" evidence="1">
    <location>
        <begin position="1"/>
        <end position="11"/>
    </location>
</feature>
<organism evidence="2 3">
    <name type="scientific">Linum trigynum</name>
    <dbReference type="NCBI Taxonomy" id="586398"/>
    <lineage>
        <taxon>Eukaryota</taxon>
        <taxon>Viridiplantae</taxon>
        <taxon>Streptophyta</taxon>
        <taxon>Embryophyta</taxon>
        <taxon>Tracheophyta</taxon>
        <taxon>Spermatophyta</taxon>
        <taxon>Magnoliopsida</taxon>
        <taxon>eudicotyledons</taxon>
        <taxon>Gunneridae</taxon>
        <taxon>Pentapetalae</taxon>
        <taxon>rosids</taxon>
        <taxon>fabids</taxon>
        <taxon>Malpighiales</taxon>
        <taxon>Linaceae</taxon>
        <taxon>Linum</taxon>
    </lineage>
</organism>
<gene>
    <name evidence="2" type="ORF">LTRI10_LOCUS41840</name>
</gene>
<dbReference type="Proteomes" id="UP001497516">
    <property type="component" value="Chromosome 7"/>
</dbReference>
<accession>A0AAV2FW56</accession>
<keyword evidence="3" id="KW-1185">Reference proteome</keyword>
<evidence type="ECO:0000313" key="3">
    <source>
        <dbReference type="Proteomes" id="UP001497516"/>
    </source>
</evidence>
<reference evidence="2 3" key="1">
    <citation type="submission" date="2024-04" db="EMBL/GenBank/DDBJ databases">
        <authorList>
            <person name="Fracassetti M."/>
        </authorList>
    </citation>
    <scope>NUCLEOTIDE SEQUENCE [LARGE SCALE GENOMIC DNA]</scope>
</reference>
<dbReference type="EMBL" id="OZ034820">
    <property type="protein sequence ID" value="CAL1401800.1"/>
    <property type="molecule type" value="Genomic_DNA"/>
</dbReference>
<dbReference type="AlphaFoldDB" id="A0AAV2FW56"/>
<evidence type="ECO:0000256" key="1">
    <source>
        <dbReference type="SAM" id="MobiDB-lite"/>
    </source>
</evidence>
<evidence type="ECO:0000313" key="2">
    <source>
        <dbReference type="EMBL" id="CAL1401800.1"/>
    </source>
</evidence>